<dbReference type="AlphaFoldDB" id="A0A8S0SYH7"/>
<proteinExistence type="predicted"/>
<dbReference type="PANTHER" id="PTHR47719">
    <property type="entry name" value="SKP1-INTERACTING PARTNER 15"/>
    <property type="match status" value="1"/>
</dbReference>
<dbReference type="SUPFAM" id="SSF81383">
    <property type="entry name" value="F-box domain"/>
    <property type="match status" value="1"/>
</dbReference>
<dbReference type="InterPro" id="IPR011043">
    <property type="entry name" value="Gal_Oxase/kelch_b-propeller"/>
</dbReference>
<accession>A0A8S0SYH7</accession>
<dbReference type="EMBL" id="CACTIH010005536">
    <property type="protein sequence ID" value="CAA2996872.1"/>
    <property type="molecule type" value="Genomic_DNA"/>
</dbReference>
<name>A0A8S0SYH7_OLEEU</name>
<comment type="caution">
    <text evidence="2">The sequence shown here is derived from an EMBL/GenBank/DDBJ whole genome shotgun (WGS) entry which is preliminary data.</text>
</comment>
<organism evidence="2 3">
    <name type="scientific">Olea europaea subsp. europaea</name>
    <dbReference type="NCBI Taxonomy" id="158383"/>
    <lineage>
        <taxon>Eukaryota</taxon>
        <taxon>Viridiplantae</taxon>
        <taxon>Streptophyta</taxon>
        <taxon>Embryophyta</taxon>
        <taxon>Tracheophyta</taxon>
        <taxon>Spermatophyta</taxon>
        <taxon>Magnoliopsida</taxon>
        <taxon>eudicotyledons</taxon>
        <taxon>Gunneridae</taxon>
        <taxon>Pentapetalae</taxon>
        <taxon>asterids</taxon>
        <taxon>lamiids</taxon>
        <taxon>Lamiales</taxon>
        <taxon>Oleaceae</taxon>
        <taxon>Oleeae</taxon>
        <taxon>Olea</taxon>
    </lineage>
</organism>
<keyword evidence="3" id="KW-1185">Reference proteome</keyword>
<dbReference type="PROSITE" id="PS50181">
    <property type="entry name" value="FBOX"/>
    <property type="match status" value="1"/>
</dbReference>
<evidence type="ECO:0000313" key="3">
    <source>
        <dbReference type="Proteomes" id="UP000594638"/>
    </source>
</evidence>
<dbReference type="OrthoDB" id="1922820at2759"/>
<protein>
    <submittedName>
        <fullName evidence="2">SKP1-interacting partner 15</fullName>
    </submittedName>
</protein>
<dbReference type="Proteomes" id="UP000594638">
    <property type="component" value="Unassembled WGS sequence"/>
</dbReference>
<dbReference type="SUPFAM" id="SSF50965">
    <property type="entry name" value="Galactose oxidase, central domain"/>
    <property type="match status" value="1"/>
</dbReference>
<feature type="domain" description="F-box" evidence="1">
    <location>
        <begin position="3"/>
        <end position="48"/>
    </location>
</feature>
<reference evidence="2 3" key="1">
    <citation type="submission" date="2019-12" db="EMBL/GenBank/DDBJ databases">
        <authorList>
            <person name="Alioto T."/>
            <person name="Alioto T."/>
            <person name="Gomez Garrido J."/>
        </authorList>
    </citation>
    <scope>NUCLEOTIDE SEQUENCE [LARGE SCALE GENOMIC DNA]</scope>
</reference>
<gene>
    <name evidence="2" type="ORF">OLEA9_A030562</name>
</gene>
<dbReference type="SMART" id="SM00256">
    <property type="entry name" value="FBOX"/>
    <property type="match status" value="1"/>
</dbReference>
<dbReference type="InterPro" id="IPR036047">
    <property type="entry name" value="F-box-like_dom_sf"/>
</dbReference>
<evidence type="ECO:0000259" key="1">
    <source>
        <dbReference type="PROSITE" id="PS50181"/>
    </source>
</evidence>
<dbReference type="Gene3D" id="1.20.1280.50">
    <property type="match status" value="1"/>
</dbReference>
<dbReference type="Gramene" id="OE9A030562T1">
    <property type="protein sequence ID" value="OE9A030562C1"/>
    <property type="gene ID" value="OE9A030562"/>
</dbReference>
<dbReference type="InterPro" id="IPR001810">
    <property type="entry name" value="F-box_dom"/>
</dbReference>
<dbReference type="Pfam" id="PF00646">
    <property type="entry name" value="F-box"/>
    <property type="match status" value="1"/>
</dbReference>
<evidence type="ECO:0000313" key="2">
    <source>
        <dbReference type="EMBL" id="CAA2996872.1"/>
    </source>
</evidence>
<sequence>MDSSPLNHLPEETIHQIFFQLPLRQIAACKCVCKALNSALSSPSFRHLLSTQHTSLSLLALKPSDRHISPFPNLHAFDPALSQWLRFSLSFLPFSSLHPITSSDGLLYLWAARPPSRNSNTAHVRNSSQKSLVVCNPLIGQFKILPQLGSAWSRHGSVLAGSGNTVLLLTELAILYYSESNGVNGAVNSGGVSCNWLKFTSNLPSKPRSPVMVSDSILALCDVGSPWRSQWAIYKTKITDMEKKKHWVRVEKRQWGDIFGILKRPRLVKAMNDKKVHMVGGLKSSFALHSSCTTILILRLDLESLEWEEVGRMPVEMYRCFMESSKFKVFGGGNKVCFSAKRVGKLVLWEETEEGKAEWRWIEGLSGHGDGLCRGFVYEARLDAVP</sequence>
<dbReference type="PANTHER" id="PTHR47719:SF2">
    <property type="entry name" value="SKP1-INTERACTING PARTNER 15"/>
    <property type="match status" value="1"/>
</dbReference>